<dbReference type="EMBL" id="OV696687">
    <property type="protein sequence ID" value="CAH1255204.1"/>
    <property type="molecule type" value="Genomic_DNA"/>
</dbReference>
<dbReference type="GO" id="GO:0017128">
    <property type="term" value="F:phospholipid scramblase activity"/>
    <property type="evidence" value="ECO:0007669"/>
    <property type="project" value="InterPro"/>
</dbReference>
<evidence type="ECO:0000313" key="3">
    <source>
        <dbReference type="Proteomes" id="UP000838412"/>
    </source>
</evidence>
<accession>A0A8K0ENJ4</accession>
<dbReference type="Proteomes" id="UP000838412">
    <property type="component" value="Chromosome 2"/>
</dbReference>
<dbReference type="PANTHER" id="PTHR23248">
    <property type="entry name" value="PHOSPHOLIPID SCRAMBLASE-RELATED"/>
    <property type="match status" value="1"/>
</dbReference>
<reference evidence="2" key="1">
    <citation type="submission" date="2022-01" db="EMBL/GenBank/DDBJ databases">
        <authorList>
            <person name="Braso-Vives M."/>
        </authorList>
    </citation>
    <scope>NUCLEOTIDE SEQUENCE</scope>
</reference>
<proteinExistence type="inferred from homology"/>
<keyword evidence="3" id="KW-1185">Reference proteome</keyword>
<protein>
    <submittedName>
        <fullName evidence="2">PLSCR1 protein</fullName>
    </submittedName>
</protein>
<dbReference type="SUPFAM" id="SSF54518">
    <property type="entry name" value="Tubby C-terminal domain-like"/>
    <property type="match status" value="1"/>
</dbReference>
<organism evidence="2 3">
    <name type="scientific">Branchiostoma lanceolatum</name>
    <name type="common">Common lancelet</name>
    <name type="synonym">Amphioxus lanceolatum</name>
    <dbReference type="NCBI Taxonomy" id="7740"/>
    <lineage>
        <taxon>Eukaryota</taxon>
        <taxon>Metazoa</taxon>
        <taxon>Chordata</taxon>
        <taxon>Cephalochordata</taxon>
        <taxon>Leptocardii</taxon>
        <taxon>Amphioxiformes</taxon>
        <taxon>Branchiostomatidae</taxon>
        <taxon>Branchiostoma</taxon>
    </lineage>
</organism>
<dbReference type="Pfam" id="PF03803">
    <property type="entry name" value="Scramblase"/>
    <property type="match status" value="3"/>
</dbReference>
<dbReference type="GO" id="GO:0005886">
    <property type="term" value="C:plasma membrane"/>
    <property type="evidence" value="ECO:0007669"/>
    <property type="project" value="TreeGrafter"/>
</dbReference>
<dbReference type="PANTHER" id="PTHR23248:SF63">
    <property type="entry name" value="PHOSPHOLIPID SCRAMBLASE"/>
    <property type="match status" value="1"/>
</dbReference>
<name>A0A8K0ENJ4_BRALA</name>
<evidence type="ECO:0000313" key="2">
    <source>
        <dbReference type="EMBL" id="CAH1255204.1"/>
    </source>
</evidence>
<sequence>MTQPVTVQPGGEQQWMAAPAAIPGCPPGLEYLTQVDQLLVHQQVELFEAFTGIEMNNKYKIKNSLGQQVYFAYEETDICMRMMCGNQRSFTIHVTDNNQQEVMRVRRDFKCCAGCCWCAGCCDCCAFELYVEAPVGQQIGIVRQLGSGWKAHYSVMNGQRDEIFQIWGPCCAWSGPCCMCDVDFDILGTDGSTKVGSVTRQYAGFVQECFTKASNFSMTFPQDLDVKLKATLFGAAMLIQQPVTNQPGVVQQWMPAPQAIPGCPPGLEYLTQIDQLLVHQQVELFEAFTGVEMNNKYKIKNSLGQQVYFAYEETDFCMRIMCGNQREFTIHVTDNNQQEVMRVHRDFKCCAGCCWCAGCCDCCAFEVTVEAPVGQQIGIVRQLGSKWKPHFSVMNGQRDEIFKIWGPCCVWAGPCCTCDVDFNTGSHNIGLEDMSGQAERDPYTLLMNLKAALTLLLAVEELGALTEDGVDVVDVVAGGEVILGTDGVTKVGAVTRQYAGFVQECFTKASNFSMTFPQDLDVKLKATLFGAAMLIDFMYFEYNGDSG</sequence>
<dbReference type="InterPro" id="IPR005552">
    <property type="entry name" value="Scramblase"/>
</dbReference>
<comment type="similarity">
    <text evidence="1">Belongs to the phospholipid scramblase family.</text>
</comment>
<dbReference type="InterPro" id="IPR025659">
    <property type="entry name" value="Tubby-like_C"/>
</dbReference>
<dbReference type="AlphaFoldDB" id="A0A8K0ENJ4"/>
<gene>
    <name evidence="2" type="primary">PLSCR1</name>
    <name evidence="2" type="ORF">BLAG_LOCUS14349</name>
</gene>
<dbReference type="OrthoDB" id="191150at2759"/>
<evidence type="ECO:0000256" key="1">
    <source>
        <dbReference type="ARBA" id="ARBA00005350"/>
    </source>
</evidence>